<gene>
    <name evidence="1" type="ORF">H5410_028096</name>
</gene>
<accession>A0A9J5Z586</accession>
<protein>
    <submittedName>
        <fullName evidence="1">Uncharacterized protein</fullName>
    </submittedName>
</protein>
<proteinExistence type="predicted"/>
<name>A0A9J5Z586_SOLCO</name>
<evidence type="ECO:0000313" key="2">
    <source>
        <dbReference type="Proteomes" id="UP000824120"/>
    </source>
</evidence>
<dbReference type="OrthoDB" id="1304844at2759"/>
<keyword evidence="2" id="KW-1185">Reference proteome</keyword>
<dbReference type="EMBL" id="JACXVP010000005">
    <property type="protein sequence ID" value="KAG5606604.1"/>
    <property type="molecule type" value="Genomic_DNA"/>
</dbReference>
<dbReference type="Proteomes" id="UP000824120">
    <property type="component" value="Chromosome 5"/>
</dbReference>
<evidence type="ECO:0000313" key="1">
    <source>
        <dbReference type="EMBL" id="KAG5606604.1"/>
    </source>
</evidence>
<comment type="caution">
    <text evidence="1">The sequence shown here is derived from an EMBL/GenBank/DDBJ whole genome shotgun (WGS) entry which is preliminary data.</text>
</comment>
<organism evidence="1 2">
    <name type="scientific">Solanum commersonii</name>
    <name type="common">Commerson's wild potato</name>
    <name type="synonym">Commerson's nightshade</name>
    <dbReference type="NCBI Taxonomy" id="4109"/>
    <lineage>
        <taxon>Eukaryota</taxon>
        <taxon>Viridiplantae</taxon>
        <taxon>Streptophyta</taxon>
        <taxon>Embryophyta</taxon>
        <taxon>Tracheophyta</taxon>
        <taxon>Spermatophyta</taxon>
        <taxon>Magnoliopsida</taxon>
        <taxon>eudicotyledons</taxon>
        <taxon>Gunneridae</taxon>
        <taxon>Pentapetalae</taxon>
        <taxon>asterids</taxon>
        <taxon>lamiids</taxon>
        <taxon>Solanales</taxon>
        <taxon>Solanaceae</taxon>
        <taxon>Solanoideae</taxon>
        <taxon>Solaneae</taxon>
        <taxon>Solanum</taxon>
    </lineage>
</organism>
<sequence length="105" mass="12640">MESIKPPLEECTNDVAWWMGSTQGIFIVKSAWELMRHKQERRTGIHMENMHLQQLIITWWKQNDNAKLKVNGETTTYNEMVMQVQEDVRKLIKLKYPWIHIKKET</sequence>
<reference evidence="1 2" key="1">
    <citation type="submission" date="2020-09" db="EMBL/GenBank/DDBJ databases">
        <title>De no assembly of potato wild relative species, Solanum commersonii.</title>
        <authorList>
            <person name="Cho K."/>
        </authorList>
    </citation>
    <scope>NUCLEOTIDE SEQUENCE [LARGE SCALE GENOMIC DNA]</scope>
    <source>
        <strain evidence="1">LZ3.2</strain>
        <tissue evidence="1">Leaf</tissue>
    </source>
</reference>
<dbReference type="AlphaFoldDB" id="A0A9J5Z586"/>